<protein>
    <recommendedName>
        <fullName evidence="4">DHHA1 domain-containing protein</fullName>
    </recommendedName>
</protein>
<evidence type="ECO:0000259" key="2">
    <source>
        <dbReference type="Pfam" id="PF02272"/>
    </source>
</evidence>
<gene>
    <name evidence="3" type="ORF">S01H1_53608</name>
</gene>
<comment type="caution">
    <text evidence="3">The sequence shown here is derived from an EMBL/GenBank/DDBJ whole genome shotgun (WGS) entry which is preliminary data.</text>
</comment>
<sequence>WYEFLFSEKPSVLDKDVNVKQLIDGSFYQPDLIIIVDTNSRNQLAGMADFIKQNKRAVLVIDHHITGDGLGDVEMVDTKAAASGLIVYDLFKYAGWDINGNIAQALFVAIATDTGWFRFASTDSRVHKASAELIDYGVNSADIFHTMYQSFSLPRFRLMTAMLNTLQLHFNGRYAEQHLLLKDFEQTSAAYKDTENLINECQKIKTVEVCALFVELKDGRVKCSLRSRGGFDVREVAQKFGGGGHKEASGVHLAGPLDD</sequence>
<name>X0WQL3_9ZZZZ</name>
<dbReference type="PANTHER" id="PTHR47618">
    <property type="entry name" value="BIFUNCTIONAL OLIGORIBONUCLEASE AND PAP PHOSPHATASE NRNA"/>
    <property type="match status" value="1"/>
</dbReference>
<feature type="non-terminal residue" evidence="3">
    <location>
        <position position="1"/>
    </location>
</feature>
<dbReference type="InterPro" id="IPR038763">
    <property type="entry name" value="DHH_sf"/>
</dbReference>
<dbReference type="EMBL" id="BARS01034724">
    <property type="protein sequence ID" value="GAG25477.1"/>
    <property type="molecule type" value="Genomic_DNA"/>
</dbReference>
<accession>X0WQL3</accession>
<dbReference type="Gene3D" id="3.90.1640.10">
    <property type="entry name" value="inorganic pyrophosphatase (n-terminal core)"/>
    <property type="match status" value="1"/>
</dbReference>
<dbReference type="SUPFAM" id="SSF64182">
    <property type="entry name" value="DHH phosphoesterases"/>
    <property type="match status" value="1"/>
</dbReference>
<dbReference type="InterPro" id="IPR051319">
    <property type="entry name" value="Oligoribo/pAp-PDE_c-di-AMP_PDE"/>
</dbReference>
<feature type="domain" description="DDH" evidence="1">
    <location>
        <begin position="18"/>
        <end position="110"/>
    </location>
</feature>
<dbReference type="PANTHER" id="PTHR47618:SF1">
    <property type="entry name" value="BIFUNCTIONAL OLIGORIBONUCLEASE AND PAP PHOSPHATASE NRNA"/>
    <property type="match status" value="1"/>
</dbReference>
<dbReference type="Gene3D" id="3.10.310.30">
    <property type="match status" value="1"/>
</dbReference>
<dbReference type="Pfam" id="PF02272">
    <property type="entry name" value="DHHA1"/>
    <property type="match status" value="1"/>
</dbReference>
<proteinExistence type="predicted"/>
<evidence type="ECO:0000259" key="1">
    <source>
        <dbReference type="Pfam" id="PF01368"/>
    </source>
</evidence>
<feature type="domain" description="DHHA1" evidence="2">
    <location>
        <begin position="189"/>
        <end position="253"/>
    </location>
</feature>
<evidence type="ECO:0000313" key="3">
    <source>
        <dbReference type="EMBL" id="GAG25477.1"/>
    </source>
</evidence>
<organism evidence="3">
    <name type="scientific">marine sediment metagenome</name>
    <dbReference type="NCBI Taxonomy" id="412755"/>
    <lineage>
        <taxon>unclassified sequences</taxon>
        <taxon>metagenomes</taxon>
        <taxon>ecological metagenomes</taxon>
    </lineage>
</organism>
<dbReference type="InterPro" id="IPR003156">
    <property type="entry name" value="DHHA1_dom"/>
</dbReference>
<dbReference type="GO" id="GO:0003676">
    <property type="term" value="F:nucleic acid binding"/>
    <property type="evidence" value="ECO:0007669"/>
    <property type="project" value="InterPro"/>
</dbReference>
<feature type="non-terminal residue" evidence="3">
    <location>
        <position position="259"/>
    </location>
</feature>
<dbReference type="Pfam" id="PF01368">
    <property type="entry name" value="DHH"/>
    <property type="match status" value="1"/>
</dbReference>
<dbReference type="AlphaFoldDB" id="X0WQL3"/>
<evidence type="ECO:0008006" key="4">
    <source>
        <dbReference type="Google" id="ProtNLM"/>
    </source>
</evidence>
<dbReference type="InterPro" id="IPR001667">
    <property type="entry name" value="DDH_dom"/>
</dbReference>
<reference evidence="3" key="1">
    <citation type="journal article" date="2014" name="Front. Microbiol.">
        <title>High frequency of phylogenetically diverse reductive dehalogenase-homologous genes in deep subseafloor sedimentary metagenomes.</title>
        <authorList>
            <person name="Kawai M."/>
            <person name="Futagami T."/>
            <person name="Toyoda A."/>
            <person name="Takaki Y."/>
            <person name="Nishi S."/>
            <person name="Hori S."/>
            <person name="Arai W."/>
            <person name="Tsubouchi T."/>
            <person name="Morono Y."/>
            <person name="Uchiyama I."/>
            <person name="Ito T."/>
            <person name="Fujiyama A."/>
            <person name="Inagaki F."/>
            <person name="Takami H."/>
        </authorList>
    </citation>
    <scope>NUCLEOTIDE SEQUENCE</scope>
    <source>
        <strain evidence="3">Expedition CK06-06</strain>
    </source>
</reference>